<dbReference type="Proteomes" id="UP000552097">
    <property type="component" value="Unassembled WGS sequence"/>
</dbReference>
<comment type="caution">
    <text evidence="2">The sequence shown here is derived from an EMBL/GenBank/DDBJ whole genome shotgun (WGS) entry which is preliminary data.</text>
</comment>
<sequence>MRSDRRIGIVGGGASTVCLLDALARSDVGGGAITVFDPSPHLWRGRPYQRDVTAVRVNIAPEGMTIRSGDKGHFKRWLAARYPKAPGEDDYTDPLCGIKFIPRGMYGEYLEDSARDALVHLAESGWRVAVVRKQVVSADTSDDGVILTTADGDVSVVDRVVLCTGRGTPPDDYGLKGTPGYVVDPYPLTKTLRQVDPDEDVAVLGSGLTGVDVVLALAAKGHRGRMHMLSRSGVLPTVRQKPVSHQLVHFRPDELRDAALRGETVRLGRLVAMMRAELISAGENPATVLAELDSLDREDPTTRLRRHLADVDSPDRALRILQYAVPATGPDVWTLLSEETKSGLIRRHYRAMMSICCPMTAAAAQRLVELVDSGQLEIVPGVRHVAAAGEGFTFTAADRTTAVDVVINAVNPAVRSTSAMAKPLVDGLVATGLAQAHPRGGVHVDRATSRLTVDGVPDHRFHALGDLAGGSLFFTFGMPSLVDRARDIVDDLLLLEPANGLPAASTTLQTA</sequence>
<accession>A0A7W9LZ52</accession>
<gene>
    <name evidence="2" type="ORF">F4560_001229</name>
</gene>
<protein>
    <submittedName>
        <fullName evidence="2">Putative NAD(P)/FAD-binding protein YdhS</fullName>
    </submittedName>
</protein>
<dbReference type="InterPro" id="IPR052189">
    <property type="entry name" value="L-asp_N-monooxygenase_NS-form"/>
</dbReference>
<dbReference type="PANTHER" id="PTHR40254:SF1">
    <property type="entry name" value="BLR0577 PROTEIN"/>
    <property type="match status" value="1"/>
</dbReference>
<evidence type="ECO:0000313" key="2">
    <source>
        <dbReference type="EMBL" id="MBB5801461.1"/>
    </source>
</evidence>
<feature type="domain" description="FAD-dependent urate hydroxylase HpyO/Asp monooxygenase CreE-like FAD/NAD(P)-binding" evidence="1">
    <location>
        <begin position="9"/>
        <end position="166"/>
    </location>
</feature>
<organism evidence="2 3">
    <name type="scientific">Saccharothrix ecbatanensis</name>
    <dbReference type="NCBI Taxonomy" id="1105145"/>
    <lineage>
        <taxon>Bacteria</taxon>
        <taxon>Bacillati</taxon>
        <taxon>Actinomycetota</taxon>
        <taxon>Actinomycetes</taxon>
        <taxon>Pseudonocardiales</taxon>
        <taxon>Pseudonocardiaceae</taxon>
        <taxon>Saccharothrix</taxon>
    </lineage>
</organism>
<dbReference type="SUPFAM" id="SSF51905">
    <property type="entry name" value="FAD/NAD(P)-binding domain"/>
    <property type="match status" value="2"/>
</dbReference>
<dbReference type="Pfam" id="PF13454">
    <property type="entry name" value="NAD_binding_9"/>
    <property type="match status" value="1"/>
</dbReference>
<dbReference type="EMBL" id="JACHMO010000001">
    <property type="protein sequence ID" value="MBB5801461.1"/>
    <property type="molecule type" value="Genomic_DNA"/>
</dbReference>
<dbReference type="InterPro" id="IPR038732">
    <property type="entry name" value="HpyO/CreE_NAD-binding"/>
</dbReference>
<evidence type="ECO:0000313" key="3">
    <source>
        <dbReference type="Proteomes" id="UP000552097"/>
    </source>
</evidence>
<proteinExistence type="predicted"/>
<evidence type="ECO:0000259" key="1">
    <source>
        <dbReference type="Pfam" id="PF13454"/>
    </source>
</evidence>
<reference evidence="2 3" key="1">
    <citation type="submission" date="2020-08" db="EMBL/GenBank/DDBJ databases">
        <title>Sequencing the genomes of 1000 actinobacteria strains.</title>
        <authorList>
            <person name="Klenk H.-P."/>
        </authorList>
    </citation>
    <scope>NUCLEOTIDE SEQUENCE [LARGE SCALE GENOMIC DNA]</scope>
    <source>
        <strain evidence="2 3">DSM 45486</strain>
    </source>
</reference>
<name>A0A7W9LZ52_9PSEU</name>
<dbReference type="AlphaFoldDB" id="A0A7W9LZ52"/>
<dbReference type="PANTHER" id="PTHR40254">
    <property type="entry name" value="BLR0577 PROTEIN"/>
    <property type="match status" value="1"/>
</dbReference>
<keyword evidence="3" id="KW-1185">Reference proteome</keyword>
<dbReference type="Gene3D" id="3.50.50.60">
    <property type="entry name" value="FAD/NAD(P)-binding domain"/>
    <property type="match status" value="1"/>
</dbReference>
<dbReference type="RefSeq" id="WP_184917316.1">
    <property type="nucleotide sequence ID" value="NZ_JACHMO010000001.1"/>
</dbReference>
<dbReference type="InterPro" id="IPR036188">
    <property type="entry name" value="FAD/NAD-bd_sf"/>
</dbReference>